<sequence>MLLSCAICFLLISCNTAANIREKIPEETAQRVHQPKAQCAFSVHKEGPQGEVVSGNIPQFITSSQHSC</sequence>
<organism evidence="4">
    <name type="scientific">Anisakis simplex</name>
    <name type="common">Herring worm</name>
    <dbReference type="NCBI Taxonomy" id="6269"/>
    <lineage>
        <taxon>Eukaryota</taxon>
        <taxon>Metazoa</taxon>
        <taxon>Ecdysozoa</taxon>
        <taxon>Nematoda</taxon>
        <taxon>Chromadorea</taxon>
        <taxon>Rhabditida</taxon>
        <taxon>Spirurina</taxon>
        <taxon>Ascaridomorpha</taxon>
        <taxon>Ascaridoidea</taxon>
        <taxon>Anisakidae</taxon>
        <taxon>Anisakis</taxon>
        <taxon>Anisakis simplex complex</taxon>
    </lineage>
</organism>
<proteinExistence type="predicted"/>
<evidence type="ECO:0000313" key="4">
    <source>
        <dbReference type="WBParaSite" id="ASIM_0000874101-mRNA-1"/>
    </source>
</evidence>
<feature type="chain" id="PRO_5043120908" evidence="1">
    <location>
        <begin position="18"/>
        <end position="68"/>
    </location>
</feature>
<dbReference type="AlphaFoldDB" id="A0A0M3JM59"/>
<name>A0A0M3JM59_ANISI</name>
<keyword evidence="1" id="KW-0732">Signal</keyword>
<evidence type="ECO:0000313" key="3">
    <source>
        <dbReference type="Proteomes" id="UP000267096"/>
    </source>
</evidence>
<dbReference type="OrthoDB" id="5775605at2759"/>
<dbReference type="WBParaSite" id="ASIM_0000874101-mRNA-1">
    <property type="protein sequence ID" value="ASIM_0000874101-mRNA-1"/>
    <property type="gene ID" value="ASIM_0000874101"/>
</dbReference>
<evidence type="ECO:0000256" key="1">
    <source>
        <dbReference type="SAM" id="SignalP"/>
    </source>
</evidence>
<feature type="signal peptide" evidence="1">
    <location>
        <begin position="1"/>
        <end position="17"/>
    </location>
</feature>
<protein>
    <submittedName>
        <fullName evidence="4">Secreted protein</fullName>
    </submittedName>
</protein>
<dbReference type="Proteomes" id="UP000267096">
    <property type="component" value="Unassembled WGS sequence"/>
</dbReference>
<keyword evidence="3" id="KW-1185">Reference proteome</keyword>
<dbReference type="EMBL" id="UYRR01023200">
    <property type="protein sequence ID" value="VDK32309.1"/>
    <property type="molecule type" value="Genomic_DNA"/>
</dbReference>
<gene>
    <name evidence="2" type="ORF">ASIM_LOCUS8490</name>
</gene>
<reference evidence="4" key="1">
    <citation type="submission" date="2017-02" db="UniProtKB">
        <authorList>
            <consortium name="WormBaseParasite"/>
        </authorList>
    </citation>
    <scope>IDENTIFICATION</scope>
</reference>
<reference evidence="2 3" key="2">
    <citation type="submission" date="2018-11" db="EMBL/GenBank/DDBJ databases">
        <authorList>
            <consortium name="Pathogen Informatics"/>
        </authorList>
    </citation>
    <scope>NUCLEOTIDE SEQUENCE [LARGE SCALE GENOMIC DNA]</scope>
</reference>
<accession>A0A0M3JM59</accession>
<evidence type="ECO:0000313" key="2">
    <source>
        <dbReference type="EMBL" id="VDK32309.1"/>
    </source>
</evidence>